<evidence type="ECO:0000313" key="2">
    <source>
        <dbReference type="Proteomes" id="UP000699462"/>
    </source>
</evidence>
<accession>A0A8T0DKL9</accession>
<dbReference type="AlphaFoldDB" id="A0A8T0DKL9"/>
<dbReference type="InterPro" id="IPR036872">
    <property type="entry name" value="CH_dom_sf"/>
</dbReference>
<dbReference type="EMBL" id="JTDF01004049">
    <property type="protein sequence ID" value="KAF8567267.1"/>
    <property type="molecule type" value="Genomic_DNA"/>
</dbReference>
<protein>
    <submittedName>
        <fullName evidence="1">Uncharacterized protein</fullName>
    </submittedName>
</protein>
<dbReference type="OrthoDB" id="10562464at2759"/>
<evidence type="ECO:0000313" key="1">
    <source>
        <dbReference type="EMBL" id="KAF8567267.1"/>
    </source>
</evidence>
<reference evidence="1 2" key="1">
    <citation type="submission" date="2019-07" db="EMBL/GenBank/DDBJ databases">
        <title>Annotation for the trematode Paragonimus westermani.</title>
        <authorList>
            <person name="Choi Y.-J."/>
        </authorList>
    </citation>
    <scope>NUCLEOTIDE SEQUENCE [LARGE SCALE GENOMIC DNA]</scope>
    <source>
        <strain evidence="1">180907_Pwestermani</strain>
    </source>
</reference>
<name>A0A8T0DKL9_9TREM</name>
<sequence>MKHRYGSIAANVDRPSNPELILWAQLFHSASSDLGHENLSDGKLLYKIFQQVDERNQDENVLCESMESMKDRLSNWHFLMQNVRNYYLVS</sequence>
<dbReference type="Gene3D" id="1.10.418.10">
    <property type="entry name" value="Calponin-like domain"/>
    <property type="match status" value="1"/>
</dbReference>
<dbReference type="SUPFAM" id="SSF116907">
    <property type="entry name" value="Hook domain"/>
    <property type="match status" value="1"/>
</dbReference>
<proteinExistence type="predicted"/>
<comment type="caution">
    <text evidence="1">The sequence shown here is derived from an EMBL/GenBank/DDBJ whole genome shotgun (WGS) entry which is preliminary data.</text>
</comment>
<gene>
    <name evidence="1" type="ORF">P879_03296</name>
</gene>
<dbReference type="Proteomes" id="UP000699462">
    <property type="component" value="Unassembled WGS sequence"/>
</dbReference>
<keyword evidence="2" id="KW-1185">Reference proteome</keyword>
<organism evidence="1 2">
    <name type="scientific">Paragonimus westermani</name>
    <dbReference type="NCBI Taxonomy" id="34504"/>
    <lineage>
        <taxon>Eukaryota</taxon>
        <taxon>Metazoa</taxon>
        <taxon>Spiralia</taxon>
        <taxon>Lophotrochozoa</taxon>
        <taxon>Platyhelminthes</taxon>
        <taxon>Trematoda</taxon>
        <taxon>Digenea</taxon>
        <taxon>Plagiorchiida</taxon>
        <taxon>Troglotremata</taxon>
        <taxon>Troglotrematidae</taxon>
        <taxon>Paragonimus</taxon>
    </lineage>
</organism>